<dbReference type="Pfam" id="PF00560">
    <property type="entry name" value="LRR_1"/>
    <property type="match status" value="4"/>
</dbReference>
<dbReference type="PANTHER" id="PTHR48057">
    <property type="entry name" value="LEUCINE-RICH REPEAT SERINE/THREONINE-PROTEIN KINASE 1"/>
    <property type="match status" value="1"/>
</dbReference>
<dbReference type="InterPro" id="IPR001611">
    <property type="entry name" value="Leu-rich_rpt"/>
</dbReference>
<protein>
    <submittedName>
        <fullName evidence="14">Disease resistance protein</fullName>
    </submittedName>
</protein>
<dbReference type="SMART" id="SM00369">
    <property type="entry name" value="LRR_TYP"/>
    <property type="match status" value="13"/>
</dbReference>
<evidence type="ECO:0000256" key="2">
    <source>
        <dbReference type="ARBA" id="ARBA00009592"/>
    </source>
</evidence>
<dbReference type="Gene3D" id="3.80.10.10">
    <property type="entry name" value="Ribonuclease Inhibitor"/>
    <property type="match status" value="3"/>
</dbReference>
<evidence type="ECO:0000256" key="3">
    <source>
        <dbReference type="ARBA" id="ARBA00022475"/>
    </source>
</evidence>
<dbReference type="FunFam" id="3.80.10.10:FF:000111">
    <property type="entry name" value="LRR receptor-like serine/threonine-protein kinase ERECTA"/>
    <property type="match status" value="1"/>
</dbReference>
<dbReference type="Pfam" id="PF13855">
    <property type="entry name" value="LRR_8"/>
    <property type="match status" value="3"/>
</dbReference>
<dbReference type="AlphaFoldDB" id="M0ZNP4"/>
<evidence type="ECO:0000256" key="5">
    <source>
        <dbReference type="ARBA" id="ARBA00022692"/>
    </source>
</evidence>
<dbReference type="FunFam" id="3.80.10.10:FF:000095">
    <property type="entry name" value="LRR receptor-like serine/threonine-protein kinase GSO1"/>
    <property type="match status" value="2"/>
</dbReference>
<evidence type="ECO:0000256" key="4">
    <source>
        <dbReference type="ARBA" id="ARBA00022614"/>
    </source>
</evidence>
<dbReference type="eggNOG" id="KOG0619">
    <property type="taxonomic scope" value="Eukaryota"/>
</dbReference>
<dbReference type="SMART" id="SM00365">
    <property type="entry name" value="LRR_SD22"/>
    <property type="match status" value="7"/>
</dbReference>
<dbReference type="HOGENOM" id="CLU_000288_18_3_1"/>
<comment type="similarity">
    <text evidence="2">Belongs to the RLP family.</text>
</comment>
<evidence type="ECO:0000256" key="7">
    <source>
        <dbReference type="ARBA" id="ARBA00022737"/>
    </source>
</evidence>
<feature type="signal peptide" evidence="12">
    <location>
        <begin position="1"/>
        <end position="25"/>
    </location>
</feature>
<keyword evidence="7" id="KW-0677">Repeat</keyword>
<evidence type="ECO:0000313" key="15">
    <source>
        <dbReference type="Proteomes" id="UP000011115"/>
    </source>
</evidence>
<dbReference type="GO" id="GO:0005886">
    <property type="term" value="C:plasma membrane"/>
    <property type="evidence" value="ECO:0007669"/>
    <property type="project" value="UniProtKB-SubCell"/>
</dbReference>
<evidence type="ECO:0000256" key="9">
    <source>
        <dbReference type="ARBA" id="ARBA00023136"/>
    </source>
</evidence>
<reference evidence="14" key="2">
    <citation type="submission" date="2015-06" db="UniProtKB">
        <authorList>
            <consortium name="EnsemblPlants"/>
        </authorList>
    </citation>
    <scope>IDENTIFICATION</scope>
    <source>
        <strain evidence="14">DM1-3 516 R44</strain>
    </source>
</reference>
<dbReference type="GO" id="GO:0050832">
    <property type="term" value="P:defense response to fungus"/>
    <property type="evidence" value="ECO:0007669"/>
    <property type="project" value="UniProtKB-ARBA"/>
</dbReference>
<keyword evidence="8 11" id="KW-1133">Transmembrane helix</keyword>
<dbReference type="PaxDb" id="4113-PGSC0003DMT400004606"/>
<dbReference type="InterPro" id="IPR003591">
    <property type="entry name" value="Leu-rich_rpt_typical-subtyp"/>
</dbReference>
<comment type="subcellular location">
    <subcellularLocation>
        <location evidence="1">Cell membrane</location>
        <topology evidence="1">Single-pass membrane protein</topology>
    </subcellularLocation>
</comment>
<keyword evidence="4" id="KW-0433">Leucine-rich repeat</keyword>
<evidence type="ECO:0000256" key="8">
    <source>
        <dbReference type="ARBA" id="ARBA00022989"/>
    </source>
</evidence>
<keyword evidence="6 12" id="KW-0732">Signal</keyword>
<evidence type="ECO:0000256" key="6">
    <source>
        <dbReference type="ARBA" id="ARBA00022729"/>
    </source>
</evidence>
<keyword evidence="3" id="KW-1003">Cell membrane</keyword>
<dbReference type="PANTHER" id="PTHR48057:SF29">
    <property type="entry name" value="OS02G0609900 PROTEIN"/>
    <property type="match status" value="1"/>
</dbReference>
<feature type="domain" description="Leucine-rich repeat-containing N-terminal plant-type" evidence="13">
    <location>
        <begin position="33"/>
        <end position="81"/>
    </location>
</feature>
<dbReference type="STRING" id="4113.M0ZNP4"/>
<dbReference type="Pfam" id="PF08263">
    <property type="entry name" value="LRRNT_2"/>
    <property type="match status" value="1"/>
</dbReference>
<keyword evidence="10" id="KW-0325">Glycoprotein</keyword>
<dbReference type="Gramene" id="PGSC0003DMT400004606">
    <property type="protein sequence ID" value="PGSC0003DMT400004606"/>
    <property type="gene ID" value="PGSC0003DMG401001828"/>
</dbReference>
<organism evidence="14 15">
    <name type="scientific">Solanum tuberosum</name>
    <name type="common">Potato</name>
    <dbReference type="NCBI Taxonomy" id="4113"/>
    <lineage>
        <taxon>Eukaryota</taxon>
        <taxon>Viridiplantae</taxon>
        <taxon>Streptophyta</taxon>
        <taxon>Embryophyta</taxon>
        <taxon>Tracheophyta</taxon>
        <taxon>Spermatophyta</taxon>
        <taxon>Magnoliopsida</taxon>
        <taxon>eudicotyledons</taxon>
        <taxon>Gunneridae</taxon>
        <taxon>Pentapetalae</taxon>
        <taxon>asterids</taxon>
        <taxon>lamiids</taxon>
        <taxon>Solanales</taxon>
        <taxon>Solanaceae</taxon>
        <taxon>Solanoideae</taxon>
        <taxon>Solaneae</taxon>
        <taxon>Solanum</taxon>
    </lineage>
</organism>
<evidence type="ECO:0000256" key="11">
    <source>
        <dbReference type="SAM" id="Phobius"/>
    </source>
</evidence>
<proteinExistence type="inferred from homology"/>
<dbReference type="SUPFAM" id="SSF52058">
    <property type="entry name" value="L domain-like"/>
    <property type="match status" value="2"/>
</dbReference>
<sequence>MEYQKLLIAFCFYSLFVQQSQLTYAGKHLCPRDEAFCLLQFKQGLTIGRNVHHYCDEDTHAKTFSWNVTGDCCEWDGVTCNGFTGHVIGLDLSSSCLSGTIHANNSLTKLVHLQRLSLAFNYLDDFPLGNSISELNSLTHLNLSDSGFLKGKMIPPGLSKLSKLISLDLTWNFIQVGQTTLRSFLHNLTNLEVLLFRNVHAPFELPNNFPSSLRKLSLEGTDMFGNITDSQLFHLPNLQVLRLGWNPLITGTLPNFNWSFSGSILELDFSHTDLSSNSLSGSIPESIGNLTAITELTLSSNSFTGNVLSTISKLNKLVHLDLSNNHFQGSFPESIGNLTNIIKLTLQCNNFTGTVPSTISKLNKLYELDLSSNNFLGSIPESIGNLTAITKLTLLGNNFTGTVPSTISKLIKLYDLDLSSNHFRGSIPESIDNLTAITELRLTDNSFTGNVPSTIGKLNKLSFISLSSNNIEGSIPDIFGNFSVVGTLNFQSNNFTGPFPDSIATLTHLTLLELQNNSLTGPLPSNISGLQELQQLDLSFNYFTGATPPWLFHLPSLFSLYVQHNQLTGKLPNKLKGSSSKYFSIDLSHNNLHGKIPDWMLSSLSKGSLDISHNFLTGFEKQVWRTMYLWSLNLENNFLQGPLHQSICDLYNLQVLILAQNNFSGSIPGCLGNSSRRISELRIFDLSCNGFTGTLSSNLFKNFRGMMNVDEEKTGITRKSTRHHTDYLYHVSLVIKGNEFDMRITSIMTSVDLSSNRFEGDIPNSIGNLSSLVLLNLSHNNFRGPIPAEVAKLHEFEALDLSWNRLVGEIPGPLSSLTFLEVLNLSYNHLAGRIPIGKQFNTFPNDSYCGNPDLCGFPLSKECGNNNESPLEHDDDDDSFFMSGFTWDAVVIGYGCGMIFGLLIGGLMFLLEKPKWYVNFAEDIAQQIAAKKRTSQKKRCQRRMN</sequence>
<evidence type="ECO:0000256" key="12">
    <source>
        <dbReference type="SAM" id="SignalP"/>
    </source>
</evidence>
<dbReference type="Proteomes" id="UP000011115">
    <property type="component" value="Unassembled WGS sequence"/>
</dbReference>
<dbReference type="InterPro" id="IPR032675">
    <property type="entry name" value="LRR_dom_sf"/>
</dbReference>
<accession>M0ZNP4</accession>
<dbReference type="InParanoid" id="M0ZNP4"/>
<reference evidence="15" key="1">
    <citation type="journal article" date="2011" name="Nature">
        <title>Genome sequence and analysis of the tuber crop potato.</title>
        <authorList>
            <consortium name="The Potato Genome Sequencing Consortium"/>
        </authorList>
    </citation>
    <scope>NUCLEOTIDE SEQUENCE [LARGE SCALE GENOMIC DNA]</scope>
    <source>
        <strain evidence="15">cv. DM1-3 516 R44</strain>
    </source>
</reference>
<dbReference type="InterPro" id="IPR013210">
    <property type="entry name" value="LRR_N_plant-typ"/>
</dbReference>
<keyword evidence="9 11" id="KW-0472">Membrane</keyword>
<dbReference type="FunCoup" id="M0ZNP4">
    <property type="interactions" value="588"/>
</dbReference>
<dbReference type="InterPro" id="IPR052595">
    <property type="entry name" value="LRRC69/RLP"/>
</dbReference>
<evidence type="ECO:0000256" key="10">
    <source>
        <dbReference type="ARBA" id="ARBA00023180"/>
    </source>
</evidence>
<feature type="transmembrane region" description="Helical" evidence="11">
    <location>
        <begin position="891"/>
        <end position="911"/>
    </location>
</feature>
<evidence type="ECO:0000259" key="13">
    <source>
        <dbReference type="Pfam" id="PF08263"/>
    </source>
</evidence>
<dbReference type="EnsemblPlants" id="PGSC0003DMT400004606">
    <property type="protein sequence ID" value="PGSC0003DMT400004606"/>
    <property type="gene ID" value="PGSC0003DMG401001828"/>
</dbReference>
<feature type="chain" id="PRO_5004010955" evidence="12">
    <location>
        <begin position="26"/>
        <end position="945"/>
    </location>
</feature>
<keyword evidence="5 11" id="KW-0812">Transmembrane</keyword>
<evidence type="ECO:0000313" key="14">
    <source>
        <dbReference type="EnsemblPlants" id="PGSC0003DMT400004606"/>
    </source>
</evidence>
<keyword evidence="15" id="KW-1185">Reference proteome</keyword>
<dbReference type="SUPFAM" id="SSF52047">
    <property type="entry name" value="RNI-like"/>
    <property type="match status" value="1"/>
</dbReference>
<evidence type="ECO:0000256" key="1">
    <source>
        <dbReference type="ARBA" id="ARBA00004162"/>
    </source>
</evidence>
<dbReference type="OMA" id="DEDTHAK"/>
<name>M0ZNP4_SOLTU</name>